<dbReference type="NCBIfam" id="TIGR00590">
    <property type="entry name" value="pcna"/>
    <property type="match status" value="1"/>
</dbReference>
<dbReference type="CDD" id="cd00577">
    <property type="entry name" value="PCNA"/>
    <property type="match status" value="1"/>
</dbReference>
<dbReference type="SUPFAM" id="SSF55979">
    <property type="entry name" value="DNA clamp"/>
    <property type="match status" value="2"/>
</dbReference>
<dbReference type="Pfam" id="PF00705">
    <property type="entry name" value="PCNA_N"/>
    <property type="match status" value="1"/>
</dbReference>
<organism evidence="5">
    <name type="scientific">viral metagenome</name>
    <dbReference type="NCBI Taxonomy" id="1070528"/>
    <lineage>
        <taxon>unclassified sequences</taxon>
        <taxon>metagenomes</taxon>
        <taxon>organismal metagenomes</taxon>
    </lineage>
</organism>
<dbReference type="AlphaFoldDB" id="A0A6C0LKB8"/>
<dbReference type="InterPro" id="IPR000730">
    <property type="entry name" value="Pr_cel_nuc_antig"/>
</dbReference>
<name>A0A6C0LKB8_9ZZZZ</name>
<evidence type="ECO:0008006" key="6">
    <source>
        <dbReference type="Google" id="ProtNLM"/>
    </source>
</evidence>
<dbReference type="GO" id="GO:0006272">
    <property type="term" value="P:leading strand elongation"/>
    <property type="evidence" value="ECO:0007669"/>
    <property type="project" value="TreeGrafter"/>
</dbReference>
<comment type="similarity">
    <text evidence="1">Belongs to the PCNA family.</text>
</comment>
<evidence type="ECO:0000256" key="2">
    <source>
        <dbReference type="ARBA" id="ARBA00023125"/>
    </source>
</evidence>
<dbReference type="InterPro" id="IPR022649">
    <property type="entry name" value="Pr_cel_nuc_antig_C"/>
</dbReference>
<feature type="domain" description="Proliferating cell nuclear antigen PCNA C-terminal" evidence="4">
    <location>
        <begin position="133"/>
        <end position="255"/>
    </location>
</feature>
<evidence type="ECO:0000259" key="4">
    <source>
        <dbReference type="Pfam" id="PF02747"/>
    </source>
</evidence>
<dbReference type="GO" id="GO:0043626">
    <property type="term" value="C:PCNA complex"/>
    <property type="evidence" value="ECO:0007669"/>
    <property type="project" value="TreeGrafter"/>
</dbReference>
<keyword evidence="2" id="KW-0238">DNA-binding</keyword>
<dbReference type="PRINTS" id="PR00339">
    <property type="entry name" value="PCNACYCLIN"/>
</dbReference>
<dbReference type="HAMAP" id="MF_00317">
    <property type="entry name" value="DNApol_clamp_arch"/>
    <property type="match status" value="1"/>
</dbReference>
<evidence type="ECO:0000256" key="1">
    <source>
        <dbReference type="ARBA" id="ARBA00010462"/>
    </source>
</evidence>
<feature type="domain" description="Proliferating cell nuclear antigen PCNA N-terminal" evidence="3">
    <location>
        <begin position="6"/>
        <end position="128"/>
    </location>
</feature>
<dbReference type="InterPro" id="IPR022648">
    <property type="entry name" value="Pr_cel_nuc_antig_N"/>
</dbReference>
<sequence>MENYILEIKTIQASTIKSVIDAMKEILMDVNLEFDENGMKIVALDNTHIVLIHLKLHADKFESYYCMKKIYVGINMLKFHMLIKTIQNGDILSLFIHKNDPNILGITIENNEKNVKTTYKLSMLDIDVVSVDIPPADFNTIITMPSAYLQKIIRDMHNLAEYIEIKNIGNKLILSCQGEFCCQETILATETQNIQIKNNDNQEIIQGVFSLKYLSIFTKCTNLCSTVEIYLKNSYPIILQYGIASMGSVKLCLAQKSED</sequence>
<dbReference type="GO" id="GO:0006275">
    <property type="term" value="P:regulation of DNA replication"/>
    <property type="evidence" value="ECO:0007669"/>
    <property type="project" value="InterPro"/>
</dbReference>
<protein>
    <recommendedName>
        <fullName evidence="6">Proliferating cell nuclear antigen PCNA N-terminal domain-containing protein</fullName>
    </recommendedName>
</protein>
<proteinExistence type="inferred from homology"/>
<dbReference type="EMBL" id="MN740491">
    <property type="protein sequence ID" value="QHU29632.1"/>
    <property type="molecule type" value="Genomic_DNA"/>
</dbReference>
<reference evidence="5" key="1">
    <citation type="journal article" date="2020" name="Nature">
        <title>Giant virus diversity and host interactions through global metagenomics.</title>
        <authorList>
            <person name="Schulz F."/>
            <person name="Roux S."/>
            <person name="Paez-Espino D."/>
            <person name="Jungbluth S."/>
            <person name="Walsh D.A."/>
            <person name="Denef V.J."/>
            <person name="McMahon K.D."/>
            <person name="Konstantinidis K.T."/>
            <person name="Eloe-Fadrosh E.A."/>
            <person name="Kyrpides N.C."/>
            <person name="Woyke T."/>
        </authorList>
    </citation>
    <scope>NUCLEOTIDE SEQUENCE</scope>
    <source>
        <strain evidence="5">GVMAG-M-3300027804-48</strain>
    </source>
</reference>
<dbReference type="Pfam" id="PF02747">
    <property type="entry name" value="PCNA_C"/>
    <property type="match status" value="1"/>
</dbReference>
<dbReference type="Gene3D" id="3.70.10.10">
    <property type="match status" value="1"/>
</dbReference>
<dbReference type="GO" id="GO:0006298">
    <property type="term" value="P:mismatch repair"/>
    <property type="evidence" value="ECO:0007669"/>
    <property type="project" value="TreeGrafter"/>
</dbReference>
<dbReference type="PANTHER" id="PTHR11352:SF0">
    <property type="entry name" value="PROLIFERATING CELL NUCLEAR ANTIGEN"/>
    <property type="match status" value="1"/>
</dbReference>
<evidence type="ECO:0000313" key="5">
    <source>
        <dbReference type="EMBL" id="QHU29632.1"/>
    </source>
</evidence>
<dbReference type="GO" id="GO:0019985">
    <property type="term" value="P:translesion synthesis"/>
    <property type="evidence" value="ECO:0007669"/>
    <property type="project" value="TreeGrafter"/>
</dbReference>
<accession>A0A6C0LKB8</accession>
<dbReference type="PANTHER" id="PTHR11352">
    <property type="entry name" value="PROLIFERATING CELL NUCLEAR ANTIGEN"/>
    <property type="match status" value="1"/>
</dbReference>
<dbReference type="InterPro" id="IPR046938">
    <property type="entry name" value="DNA_clamp_sf"/>
</dbReference>
<dbReference type="GO" id="GO:0003677">
    <property type="term" value="F:DNA binding"/>
    <property type="evidence" value="ECO:0007669"/>
    <property type="project" value="UniProtKB-KW"/>
</dbReference>
<dbReference type="GO" id="GO:0030337">
    <property type="term" value="F:DNA polymerase processivity factor activity"/>
    <property type="evidence" value="ECO:0007669"/>
    <property type="project" value="InterPro"/>
</dbReference>
<evidence type="ECO:0000259" key="3">
    <source>
        <dbReference type="Pfam" id="PF00705"/>
    </source>
</evidence>